<gene>
    <name evidence="1" type="ORF">SAMN05216223_101382</name>
</gene>
<dbReference type="InterPro" id="IPR029063">
    <property type="entry name" value="SAM-dependent_MTases_sf"/>
</dbReference>
<dbReference type="GO" id="GO:0032259">
    <property type="term" value="P:methylation"/>
    <property type="evidence" value="ECO:0007669"/>
    <property type="project" value="UniProtKB-KW"/>
</dbReference>
<dbReference type="Proteomes" id="UP000236754">
    <property type="component" value="Unassembled WGS sequence"/>
</dbReference>
<dbReference type="GO" id="GO:0008168">
    <property type="term" value="F:methyltransferase activity"/>
    <property type="evidence" value="ECO:0007669"/>
    <property type="project" value="UniProtKB-KW"/>
</dbReference>
<evidence type="ECO:0000313" key="2">
    <source>
        <dbReference type="Proteomes" id="UP000236754"/>
    </source>
</evidence>
<dbReference type="SUPFAM" id="SSF53335">
    <property type="entry name" value="S-adenosyl-L-methionine-dependent methyltransferases"/>
    <property type="match status" value="1"/>
</dbReference>
<reference evidence="1 2" key="1">
    <citation type="submission" date="2016-10" db="EMBL/GenBank/DDBJ databases">
        <authorList>
            <person name="de Groot N.N."/>
        </authorList>
    </citation>
    <scope>NUCLEOTIDE SEQUENCE [LARGE SCALE GENOMIC DNA]</scope>
    <source>
        <strain evidence="1 2">CGMCC 4.2023</strain>
    </source>
</reference>
<keyword evidence="2" id="KW-1185">Reference proteome</keyword>
<dbReference type="Gene3D" id="3.40.50.150">
    <property type="entry name" value="Vaccinia Virus protein VP39"/>
    <property type="match status" value="1"/>
</dbReference>
<dbReference type="EMBL" id="FNVU01000001">
    <property type="protein sequence ID" value="SEF57487.1"/>
    <property type="molecule type" value="Genomic_DNA"/>
</dbReference>
<evidence type="ECO:0000313" key="1">
    <source>
        <dbReference type="EMBL" id="SEF57487.1"/>
    </source>
</evidence>
<organism evidence="1 2">
    <name type="scientific">Actinacidiphila yanglinensis</name>
    <dbReference type="NCBI Taxonomy" id="310779"/>
    <lineage>
        <taxon>Bacteria</taxon>
        <taxon>Bacillati</taxon>
        <taxon>Actinomycetota</taxon>
        <taxon>Actinomycetes</taxon>
        <taxon>Kitasatosporales</taxon>
        <taxon>Streptomycetaceae</taxon>
        <taxon>Actinacidiphila</taxon>
    </lineage>
</organism>
<proteinExistence type="predicted"/>
<dbReference type="CDD" id="cd02440">
    <property type="entry name" value="AdoMet_MTases"/>
    <property type="match status" value="1"/>
</dbReference>
<dbReference type="PIRSF" id="PIRSF017393">
    <property type="entry name" value="MTase_SAV2177"/>
    <property type="match status" value="1"/>
</dbReference>
<accession>A0A1H5T661</accession>
<keyword evidence="1" id="KW-0808">Transferase</keyword>
<dbReference type="InterPro" id="IPR006764">
    <property type="entry name" value="SAM_dep_MeTrfase_SAV2177_type"/>
</dbReference>
<protein>
    <submittedName>
        <fullName evidence="1">S-adenosyl methyltransferase</fullName>
    </submittedName>
</protein>
<dbReference type="AlphaFoldDB" id="A0A1H5T661"/>
<keyword evidence="1" id="KW-0489">Methyltransferase</keyword>
<dbReference type="Pfam" id="PF04672">
    <property type="entry name" value="Methyltransf_19"/>
    <property type="match status" value="1"/>
</dbReference>
<name>A0A1H5T661_9ACTN</name>
<sequence length="272" mass="29918">MADSAPEPARIDTSKPHPARMYDYYLGGKDHYTVDAEAAEQVLDYTPDARNFAHANRQFMHRSVRTLARDHGVRQFLDIGTGVPTQPNLHQVAQAEAPECRVVYADNDPIVLAHARALLQGTPEGRVAYVQADVREPAAILGSEEVRSTLDFDRPIALSLCALMHFVPDEHGAYEIVRELVGALPSGSFLTLSHGTVDFDPEAMACTQDVYVRARIPIQLRTGTDIARFFEGLDMLDPGLAVTHRWRPDADQPLADLTDAQAGFYGGVARKA</sequence>